<organism evidence="9 10">
    <name type="scientific">Candidatus Magnetoglobus multicellularis str. Araruama</name>
    <dbReference type="NCBI Taxonomy" id="890399"/>
    <lineage>
        <taxon>Bacteria</taxon>
        <taxon>Pseudomonadati</taxon>
        <taxon>Thermodesulfobacteriota</taxon>
        <taxon>Desulfobacteria</taxon>
        <taxon>Desulfobacterales</taxon>
        <taxon>Desulfobacteraceae</taxon>
        <taxon>Candidatus Magnetoglobus</taxon>
    </lineage>
</organism>
<evidence type="ECO:0000313" key="9">
    <source>
        <dbReference type="EMBL" id="ETR68914.1"/>
    </source>
</evidence>
<evidence type="ECO:0000256" key="7">
    <source>
        <dbReference type="PROSITE-ProRule" id="PRU10141"/>
    </source>
</evidence>
<dbReference type="CDD" id="cd14014">
    <property type="entry name" value="STKc_PknB_like"/>
    <property type="match status" value="1"/>
</dbReference>
<dbReference type="PANTHER" id="PTHR43289">
    <property type="entry name" value="MITOGEN-ACTIVATED PROTEIN KINASE KINASE KINASE 20-RELATED"/>
    <property type="match status" value="1"/>
</dbReference>
<evidence type="ECO:0000256" key="4">
    <source>
        <dbReference type="ARBA" id="ARBA00022741"/>
    </source>
</evidence>
<dbReference type="PROSITE" id="PS50011">
    <property type="entry name" value="PROTEIN_KINASE_DOM"/>
    <property type="match status" value="1"/>
</dbReference>
<dbReference type="Proteomes" id="UP000189670">
    <property type="component" value="Unassembled WGS sequence"/>
</dbReference>
<dbReference type="PROSITE" id="PS00107">
    <property type="entry name" value="PROTEIN_KINASE_ATP"/>
    <property type="match status" value="1"/>
</dbReference>
<keyword evidence="6 7" id="KW-0067">ATP-binding</keyword>
<feature type="domain" description="Protein kinase" evidence="8">
    <location>
        <begin position="10"/>
        <end position="270"/>
    </location>
</feature>
<keyword evidence="5" id="KW-0418">Kinase</keyword>
<sequence>MESQILNSKYKIISQIGKGGMSFVYTAEHITLKRKFAIKKLADHLTHAPGFKERFQKEGLAQAQLQHDNIVQVVDSFEDEDSFYLVMDYINGESLDNKIKRLGKLPQNDAINYVQDILDALNYAHERKIIHRDIKPSNIIISEQNKAKLLDFGIAIMIGDVRLTSTGMNIGTPLYMSPEQINKPKSVDHRSDVYSVGIVLYEMLTGKIPFDGETDYSIKEQHVNKPVPPPKEINPGISQELNTIIMKALEKILTIVLEDVAIFLNILMLH</sequence>
<dbReference type="PROSITE" id="PS00108">
    <property type="entry name" value="PROTEIN_KINASE_ST"/>
    <property type="match status" value="1"/>
</dbReference>
<dbReference type="PANTHER" id="PTHR43289:SF6">
    <property type="entry name" value="SERINE_THREONINE-PROTEIN KINASE NEKL-3"/>
    <property type="match status" value="1"/>
</dbReference>
<keyword evidence="2" id="KW-0723">Serine/threonine-protein kinase</keyword>
<dbReference type="InterPro" id="IPR000719">
    <property type="entry name" value="Prot_kinase_dom"/>
</dbReference>
<evidence type="ECO:0000256" key="3">
    <source>
        <dbReference type="ARBA" id="ARBA00022679"/>
    </source>
</evidence>
<feature type="binding site" evidence="7">
    <location>
        <position position="40"/>
    </location>
    <ligand>
        <name>ATP</name>
        <dbReference type="ChEBI" id="CHEBI:30616"/>
    </ligand>
</feature>
<dbReference type="SMART" id="SM00220">
    <property type="entry name" value="S_TKc"/>
    <property type="match status" value="1"/>
</dbReference>
<dbReference type="GO" id="GO:0004674">
    <property type="term" value="F:protein serine/threonine kinase activity"/>
    <property type="evidence" value="ECO:0007669"/>
    <property type="project" value="UniProtKB-KW"/>
</dbReference>
<evidence type="ECO:0000256" key="6">
    <source>
        <dbReference type="ARBA" id="ARBA00022840"/>
    </source>
</evidence>
<evidence type="ECO:0000256" key="1">
    <source>
        <dbReference type="ARBA" id="ARBA00012513"/>
    </source>
</evidence>
<keyword evidence="3" id="KW-0808">Transferase</keyword>
<gene>
    <name evidence="9" type="ORF">OMM_04277</name>
</gene>
<dbReference type="Gene3D" id="1.10.510.10">
    <property type="entry name" value="Transferase(Phosphotransferase) domain 1"/>
    <property type="match status" value="1"/>
</dbReference>
<evidence type="ECO:0000259" key="8">
    <source>
        <dbReference type="PROSITE" id="PS50011"/>
    </source>
</evidence>
<dbReference type="FunFam" id="1.10.510.10:FF:000021">
    <property type="entry name" value="Serine/threonine protein kinase"/>
    <property type="match status" value="1"/>
</dbReference>
<evidence type="ECO:0000256" key="2">
    <source>
        <dbReference type="ARBA" id="ARBA00022527"/>
    </source>
</evidence>
<dbReference type="EMBL" id="ATBP01000797">
    <property type="protein sequence ID" value="ETR68914.1"/>
    <property type="molecule type" value="Genomic_DNA"/>
</dbReference>
<dbReference type="InterPro" id="IPR017441">
    <property type="entry name" value="Protein_kinase_ATP_BS"/>
</dbReference>
<keyword evidence="4 7" id="KW-0547">Nucleotide-binding</keyword>
<name>A0A1V1P291_9BACT</name>
<dbReference type="Gene3D" id="3.30.200.20">
    <property type="entry name" value="Phosphorylase Kinase, domain 1"/>
    <property type="match status" value="1"/>
</dbReference>
<dbReference type="GO" id="GO:0005524">
    <property type="term" value="F:ATP binding"/>
    <property type="evidence" value="ECO:0007669"/>
    <property type="project" value="UniProtKB-UniRule"/>
</dbReference>
<dbReference type="AlphaFoldDB" id="A0A1V1P291"/>
<dbReference type="PIRSF" id="PIRSF000654">
    <property type="entry name" value="Integrin-linked_kinase"/>
    <property type="match status" value="1"/>
</dbReference>
<dbReference type="Pfam" id="PF00069">
    <property type="entry name" value="Pkinase"/>
    <property type="match status" value="1"/>
</dbReference>
<evidence type="ECO:0000256" key="5">
    <source>
        <dbReference type="ARBA" id="ARBA00022777"/>
    </source>
</evidence>
<reference evidence="10" key="1">
    <citation type="submission" date="2012-11" db="EMBL/GenBank/DDBJ databases">
        <authorList>
            <person name="Lucero-Rivera Y.E."/>
            <person name="Tovar-Ramirez D."/>
        </authorList>
    </citation>
    <scope>NUCLEOTIDE SEQUENCE [LARGE SCALE GENOMIC DNA]</scope>
    <source>
        <strain evidence="10">Araruama</strain>
    </source>
</reference>
<protein>
    <recommendedName>
        <fullName evidence="1">non-specific serine/threonine protein kinase</fullName>
        <ecNumber evidence="1">2.7.11.1</ecNumber>
    </recommendedName>
</protein>
<dbReference type="EC" id="2.7.11.1" evidence="1"/>
<accession>A0A1V1P291</accession>
<comment type="caution">
    <text evidence="9">The sequence shown here is derived from an EMBL/GenBank/DDBJ whole genome shotgun (WGS) entry which is preliminary data.</text>
</comment>
<evidence type="ECO:0000313" key="10">
    <source>
        <dbReference type="Proteomes" id="UP000189670"/>
    </source>
</evidence>
<dbReference type="InterPro" id="IPR008271">
    <property type="entry name" value="Ser/Thr_kinase_AS"/>
</dbReference>
<proteinExistence type="predicted"/>
<dbReference type="SUPFAM" id="SSF56112">
    <property type="entry name" value="Protein kinase-like (PK-like)"/>
    <property type="match status" value="1"/>
</dbReference>
<dbReference type="InterPro" id="IPR011009">
    <property type="entry name" value="Kinase-like_dom_sf"/>
</dbReference>